<evidence type="ECO:0000256" key="3">
    <source>
        <dbReference type="ARBA" id="ARBA00011738"/>
    </source>
</evidence>
<evidence type="ECO:0000256" key="7">
    <source>
        <dbReference type="PIRSR" id="PIRSR602129-50"/>
    </source>
</evidence>
<dbReference type="CDD" id="cd06450">
    <property type="entry name" value="DOPA_deC_like"/>
    <property type="match status" value="1"/>
</dbReference>
<comment type="cofactor">
    <cofactor evidence="1 7 8">
        <name>pyridoxal 5'-phosphate</name>
        <dbReference type="ChEBI" id="CHEBI:597326"/>
    </cofactor>
</comment>
<dbReference type="Gene3D" id="3.40.640.10">
    <property type="entry name" value="Type I PLP-dependent aspartate aminotransferase-like (Major domain)"/>
    <property type="match status" value="1"/>
</dbReference>
<reference evidence="9" key="1">
    <citation type="submission" date="2020-11" db="EMBL/GenBank/DDBJ databases">
        <authorList>
            <person name="Tran Van P."/>
        </authorList>
    </citation>
    <scope>NUCLEOTIDE SEQUENCE</scope>
</reference>
<comment type="similarity">
    <text evidence="2 8">Belongs to the group II decarboxylase family.</text>
</comment>
<dbReference type="GO" id="GO:0009449">
    <property type="term" value="P:gamma-aminobutyric acid biosynthetic process"/>
    <property type="evidence" value="ECO:0007669"/>
    <property type="project" value="TreeGrafter"/>
</dbReference>
<evidence type="ECO:0000256" key="8">
    <source>
        <dbReference type="RuleBase" id="RU000382"/>
    </source>
</evidence>
<evidence type="ECO:0000256" key="4">
    <source>
        <dbReference type="ARBA" id="ARBA00022793"/>
    </source>
</evidence>
<dbReference type="GO" id="GO:0030170">
    <property type="term" value="F:pyridoxal phosphate binding"/>
    <property type="evidence" value="ECO:0007669"/>
    <property type="project" value="InterPro"/>
</dbReference>
<evidence type="ECO:0008006" key="11">
    <source>
        <dbReference type="Google" id="ProtNLM"/>
    </source>
</evidence>
<dbReference type="InterPro" id="IPR015424">
    <property type="entry name" value="PyrdxlP-dep_Trfase"/>
</dbReference>
<dbReference type="InterPro" id="IPR015421">
    <property type="entry name" value="PyrdxlP-dep_Trfase_major"/>
</dbReference>
<name>A0A7R9L6S9_9ACAR</name>
<dbReference type="GO" id="GO:0005737">
    <property type="term" value="C:cytoplasm"/>
    <property type="evidence" value="ECO:0007669"/>
    <property type="project" value="TreeGrafter"/>
</dbReference>
<dbReference type="FunFam" id="3.40.640.10:FF:000016">
    <property type="entry name" value="Glutamate decarboxylase like 1"/>
    <property type="match status" value="1"/>
</dbReference>
<organism evidence="9">
    <name type="scientific">Medioppia subpectinata</name>
    <dbReference type="NCBI Taxonomy" id="1979941"/>
    <lineage>
        <taxon>Eukaryota</taxon>
        <taxon>Metazoa</taxon>
        <taxon>Ecdysozoa</taxon>
        <taxon>Arthropoda</taxon>
        <taxon>Chelicerata</taxon>
        <taxon>Arachnida</taxon>
        <taxon>Acari</taxon>
        <taxon>Acariformes</taxon>
        <taxon>Sarcoptiformes</taxon>
        <taxon>Oribatida</taxon>
        <taxon>Brachypylina</taxon>
        <taxon>Oppioidea</taxon>
        <taxon>Oppiidae</taxon>
        <taxon>Medioppia</taxon>
    </lineage>
</organism>
<dbReference type="InterPro" id="IPR021115">
    <property type="entry name" value="Pyridoxal-P_BS"/>
</dbReference>
<evidence type="ECO:0000313" key="10">
    <source>
        <dbReference type="Proteomes" id="UP000759131"/>
    </source>
</evidence>
<dbReference type="PANTHER" id="PTHR45677">
    <property type="entry name" value="GLUTAMATE DECARBOXYLASE-RELATED"/>
    <property type="match status" value="1"/>
</dbReference>
<evidence type="ECO:0000256" key="2">
    <source>
        <dbReference type="ARBA" id="ARBA00009533"/>
    </source>
</evidence>
<keyword evidence="10" id="KW-1185">Reference proteome</keyword>
<dbReference type="Pfam" id="PF00282">
    <property type="entry name" value="Pyridoxal_deC"/>
    <property type="match status" value="1"/>
</dbReference>
<keyword evidence="5 7" id="KW-0663">Pyridoxal phosphate</keyword>
<dbReference type="GO" id="GO:0004351">
    <property type="term" value="F:glutamate decarboxylase activity"/>
    <property type="evidence" value="ECO:0007669"/>
    <property type="project" value="TreeGrafter"/>
</dbReference>
<keyword evidence="6 8" id="KW-0456">Lyase</keyword>
<evidence type="ECO:0000256" key="6">
    <source>
        <dbReference type="ARBA" id="ARBA00023239"/>
    </source>
</evidence>
<evidence type="ECO:0000313" key="9">
    <source>
        <dbReference type="EMBL" id="CAD7636030.1"/>
    </source>
</evidence>
<dbReference type="EMBL" id="CAJPIZ010018260">
    <property type="protein sequence ID" value="CAG2116460.1"/>
    <property type="molecule type" value="Genomic_DNA"/>
</dbReference>
<comment type="subunit">
    <text evidence="3">Homodimer.</text>
</comment>
<protein>
    <recommendedName>
        <fullName evidence="11">Glutamate decarboxylase</fullName>
    </recommendedName>
</protein>
<gene>
    <name evidence="9" type="ORF">OSB1V03_LOCUS16419</name>
</gene>
<accession>A0A7R9L6S9</accession>
<dbReference type="Proteomes" id="UP000759131">
    <property type="component" value="Unassembled WGS sequence"/>
</dbReference>
<keyword evidence="4" id="KW-0210">Decarboxylase</keyword>
<proteinExistence type="inferred from homology"/>
<dbReference type="OrthoDB" id="392571at2759"/>
<dbReference type="AlphaFoldDB" id="A0A7R9L6S9"/>
<dbReference type="InterPro" id="IPR002129">
    <property type="entry name" value="PyrdxlP-dep_de-COase"/>
</dbReference>
<dbReference type="SUPFAM" id="SSF53383">
    <property type="entry name" value="PLP-dependent transferases"/>
    <property type="match status" value="1"/>
</dbReference>
<feature type="modified residue" description="N6-(pyridoxal phosphate)lysine" evidence="7">
    <location>
        <position position="191"/>
    </location>
</feature>
<dbReference type="Gene3D" id="3.90.1150.170">
    <property type="match status" value="1"/>
</dbReference>
<evidence type="ECO:0000256" key="1">
    <source>
        <dbReference type="ARBA" id="ARBA00001933"/>
    </source>
</evidence>
<sequence length="380" mass="43358">MFTYEIAPVFILMEHQVLKKMRDIIGFTNGDSILCPGGAISNLYAVIVARHKLFPEYKTKGLKALPQLVLFTSEHSHYSTKSSGSVCGFGTDNVIEVACDDKGRMIPTELERLVKESVTRGCTPFFVNCTCGTTVLGAFDQINPIADICDKYNLWLHIDAAWGGGCLLSRKHRHKLNGITRASSVTWNPHKLMSALLQCSTVHFKEDGLLLDANQMCADYLFQQDKHYDVSYDTGDKVIQCGRHNDIFKLWLMWRSKGTEGYEQHIDHLFDMTEYMVSKLKERSDRYYLIVPEPECVNISFWYVPTRLRNMPHNKQKEQELGRITPILKGRMMNEGTLMIGYQPVGDIPNFFRNIISNPGVQTKDIDHLLDTLDRLGHDL</sequence>
<dbReference type="PANTHER" id="PTHR45677:SF10">
    <property type="entry name" value="GLUTAMATE DECARBOXYLASE"/>
    <property type="match status" value="1"/>
</dbReference>
<evidence type="ECO:0000256" key="5">
    <source>
        <dbReference type="ARBA" id="ARBA00022898"/>
    </source>
</evidence>
<dbReference type="EMBL" id="OC872835">
    <property type="protein sequence ID" value="CAD7636030.1"/>
    <property type="molecule type" value="Genomic_DNA"/>
</dbReference>
<dbReference type="PROSITE" id="PS00392">
    <property type="entry name" value="DDC_GAD_HDC_YDC"/>
    <property type="match status" value="1"/>
</dbReference>